<evidence type="ECO:0000256" key="1">
    <source>
        <dbReference type="ARBA" id="ARBA00004613"/>
    </source>
</evidence>
<keyword evidence="3" id="KW-0964">Secreted</keyword>
<evidence type="ECO:0008006" key="10">
    <source>
        <dbReference type="Google" id="ProtNLM"/>
    </source>
</evidence>
<dbReference type="GO" id="GO:0005179">
    <property type="term" value="F:hormone activity"/>
    <property type="evidence" value="ECO:0007669"/>
    <property type="project" value="UniProtKB-KW"/>
</dbReference>
<dbReference type="AlphaFoldDB" id="A0A067DX63"/>
<keyword evidence="6" id="KW-1015">Disulfide bond</keyword>
<dbReference type="GO" id="GO:0019722">
    <property type="term" value="P:calcium-mediated signaling"/>
    <property type="evidence" value="ECO:0000318"/>
    <property type="project" value="GO_Central"/>
</dbReference>
<dbReference type="Proteomes" id="UP000027120">
    <property type="component" value="Unassembled WGS sequence"/>
</dbReference>
<comment type="similarity">
    <text evidence="2">Belongs to the plant rapid alkalinization factor (RALF) family.</text>
</comment>
<feature type="chain" id="PRO_5001635882" description="Protein RALF-like 32" evidence="7">
    <location>
        <begin position="30"/>
        <end position="115"/>
    </location>
</feature>
<evidence type="ECO:0000313" key="9">
    <source>
        <dbReference type="Proteomes" id="UP000027120"/>
    </source>
</evidence>
<evidence type="ECO:0000256" key="6">
    <source>
        <dbReference type="ARBA" id="ARBA00023157"/>
    </source>
</evidence>
<keyword evidence="5 7" id="KW-0732">Signal</keyword>
<protein>
    <recommendedName>
        <fullName evidence="10">Protein RALF-like 32</fullName>
    </recommendedName>
</protein>
<keyword evidence="9" id="KW-1185">Reference proteome</keyword>
<name>A0A067DX63_CITSI</name>
<evidence type="ECO:0000256" key="2">
    <source>
        <dbReference type="ARBA" id="ARBA00009178"/>
    </source>
</evidence>
<evidence type="ECO:0000256" key="5">
    <source>
        <dbReference type="ARBA" id="ARBA00022729"/>
    </source>
</evidence>
<sequence>MESKLTNLSLHLSSCLILALLLFNKAATARSSNICNGSIAECSEEIEMFMESDISRRFLEERKKYITPGALKPDQPVCSVGGRGDAYSKSGGCLPPRSNRDTRGCPAYYRCRSGS</sequence>
<comment type="subcellular location">
    <subcellularLocation>
        <location evidence="1">Secreted</location>
    </subcellularLocation>
</comment>
<keyword evidence="4" id="KW-0372">Hormone</keyword>
<dbReference type="PANTHER" id="PTHR33136">
    <property type="entry name" value="RAPID ALKALINIZATION FACTOR-LIKE"/>
    <property type="match status" value="1"/>
</dbReference>
<dbReference type="GO" id="GO:0040008">
    <property type="term" value="P:regulation of growth"/>
    <property type="evidence" value="ECO:0007669"/>
    <property type="project" value="UniProtKB-ARBA"/>
</dbReference>
<proteinExistence type="inferred from homology"/>
<dbReference type="PANTHER" id="PTHR33136:SF4">
    <property type="entry name" value="PROTEIN RALF-LIKE 32"/>
    <property type="match status" value="1"/>
</dbReference>
<reference evidence="8 9" key="1">
    <citation type="submission" date="2014-04" db="EMBL/GenBank/DDBJ databases">
        <authorList>
            <consortium name="International Citrus Genome Consortium"/>
            <person name="Gmitter F."/>
            <person name="Chen C."/>
            <person name="Farmerie W."/>
            <person name="Harkins T."/>
            <person name="Desany B."/>
            <person name="Mohiuddin M."/>
            <person name="Kodira C."/>
            <person name="Borodovsky M."/>
            <person name="Lomsadze A."/>
            <person name="Burns P."/>
            <person name="Jenkins J."/>
            <person name="Prochnik S."/>
            <person name="Shu S."/>
            <person name="Chapman J."/>
            <person name="Pitluck S."/>
            <person name="Schmutz J."/>
            <person name="Rokhsar D."/>
        </authorList>
    </citation>
    <scope>NUCLEOTIDE SEQUENCE</scope>
</reference>
<evidence type="ECO:0000313" key="8">
    <source>
        <dbReference type="EMBL" id="KDO47443.1"/>
    </source>
</evidence>
<accession>A0A067DX63</accession>
<evidence type="ECO:0000256" key="3">
    <source>
        <dbReference type="ARBA" id="ARBA00022525"/>
    </source>
</evidence>
<dbReference type="EMBL" id="KK785176">
    <property type="protein sequence ID" value="KDO47443.1"/>
    <property type="molecule type" value="Genomic_DNA"/>
</dbReference>
<organism evidence="8 9">
    <name type="scientific">Citrus sinensis</name>
    <name type="common">Sweet orange</name>
    <name type="synonym">Citrus aurantium var. sinensis</name>
    <dbReference type="NCBI Taxonomy" id="2711"/>
    <lineage>
        <taxon>Eukaryota</taxon>
        <taxon>Viridiplantae</taxon>
        <taxon>Streptophyta</taxon>
        <taxon>Embryophyta</taxon>
        <taxon>Tracheophyta</taxon>
        <taxon>Spermatophyta</taxon>
        <taxon>Magnoliopsida</taxon>
        <taxon>eudicotyledons</taxon>
        <taxon>Gunneridae</taxon>
        <taxon>Pentapetalae</taxon>
        <taxon>rosids</taxon>
        <taxon>malvids</taxon>
        <taxon>Sapindales</taxon>
        <taxon>Rutaceae</taxon>
        <taxon>Aurantioideae</taxon>
        <taxon>Citrus</taxon>
    </lineage>
</organism>
<evidence type="ECO:0000256" key="4">
    <source>
        <dbReference type="ARBA" id="ARBA00022702"/>
    </source>
</evidence>
<dbReference type="Pfam" id="PF05498">
    <property type="entry name" value="RALF"/>
    <property type="match status" value="1"/>
</dbReference>
<evidence type="ECO:0000256" key="7">
    <source>
        <dbReference type="SAM" id="SignalP"/>
    </source>
</evidence>
<dbReference type="InterPro" id="IPR008801">
    <property type="entry name" value="RALF"/>
</dbReference>
<gene>
    <name evidence="8" type="ORF">CISIN_1g033630mg</name>
</gene>
<dbReference type="GO" id="GO:0005576">
    <property type="term" value="C:extracellular region"/>
    <property type="evidence" value="ECO:0007669"/>
    <property type="project" value="UniProtKB-SubCell"/>
</dbReference>
<feature type="signal peptide" evidence="7">
    <location>
        <begin position="1"/>
        <end position="29"/>
    </location>
</feature>